<evidence type="ECO:0000313" key="4">
    <source>
        <dbReference type="Proteomes" id="UP001060104"/>
    </source>
</evidence>
<reference evidence="2" key="2">
    <citation type="submission" date="2022-08" db="EMBL/GenBank/DDBJ databases">
        <title>Genome Sequencing of Bacteroides fragilis Group Isolates with Nanopore Technology.</title>
        <authorList>
            <person name="Tisza M.J."/>
            <person name="Smith D."/>
            <person name="Dekker J.P."/>
        </authorList>
    </citation>
    <scope>NUCLEOTIDE SEQUENCE</scope>
    <source>
        <strain evidence="2">BFG-527</strain>
    </source>
</reference>
<evidence type="ECO:0000313" key="1">
    <source>
        <dbReference type="EMBL" id="CUP58492.1"/>
    </source>
</evidence>
<evidence type="ECO:0000313" key="3">
    <source>
        <dbReference type="Proteomes" id="UP000095606"/>
    </source>
</evidence>
<dbReference type="EMBL" id="CP103141">
    <property type="protein sequence ID" value="UVQ73057.1"/>
    <property type="molecule type" value="Genomic_DNA"/>
</dbReference>
<dbReference type="RefSeq" id="WP_055269977.1">
    <property type="nucleotide sequence ID" value="NZ_CABMFH010000005.1"/>
</dbReference>
<accession>A0A3E5GI48</accession>
<accession>A0A174PBZ2</accession>
<sequence>MREIKHNIYNRGPIIFLLLLIISSCIDETFIDNDDKIKSSYISIRGIGAKVGIHPGTTPDDYVIETLRILAFDKVTENCVSNVRYNAANGDIIQHPINPDSYDFVFLANEPANTLIIDQLDGITKYEDLNDIAYPERYFSSDLIIPMIQEIKNITVLPNGQGAQVNGGAVVNVLQLGLDRLAVRLDVVLEAEDNLEATFTGIILENIPNAVPLTNNYTGEVERNVTRTFTKAADAGYFSDETPTASDRSWAKGVNRIILPANELKTVGDASKAVTLIVGMGNNYSPSTQLKTASDPTVSYSLPINTKLDFLGIIKEPLEVNIKASEWDKIGEDWEISGTRVLNVSDIEVNITDFNGARIAFWSNMPVVRVLDVVYDENGAEKVTNNIFNALSSQNYAPNDDFRIRYDAKTGLGYMDIVLDRPNTDDNVAGDKTYTLTLSASEDHAGTNALQRKIIVHVKQEGVRYVFEKNASDNLWSTPYVGAFWDDNEVGERVIKGIRWDYWWNWTVTVPDEYRDFIVISASPSFDPNIGTDNPGDAEDYPVVPNAFRFETGSSVAGKGRVYFRIGLKSKNTTGSPRYGFVNVHYEKSENNVVTSYDTKLFVRQGGDPDYLMRSGSIRGASDYGAKFSPYNLTMKAFKDTPGTTVQYQAINYSNLAGEVDFVKYPTQAGAHFQWALPIANVAKGLRGYHPTNVNMGSAPWAITGWPIERINGVNLFWNSSTGTILKNYYEICPPGYVRPTDGPEDRIAVNSYNYDQVYMSDWRMSLFADPMRGDAASNTVDSPYPTNGTYKPELYTPVPLSEVMYGFYADGFFDRRPIKEKTMVDGTTRGEGTLGYTKYRGVSLDNADVAYGGVLVYNSNTSASIFFPAAGRRWHLDGSLEYAGQTGYYWASSVAPGWTKVVSGNETGAPYGNIWTMQLNYAEPRPISTGHVFGYSIRCVKK</sequence>
<protein>
    <submittedName>
        <fullName evidence="1">Uncharacterized protein</fullName>
    </submittedName>
</protein>
<dbReference type="PROSITE" id="PS51257">
    <property type="entry name" value="PROKAR_LIPOPROTEIN"/>
    <property type="match status" value="1"/>
</dbReference>
<keyword evidence="4" id="KW-1185">Reference proteome</keyword>
<organism evidence="1 3">
    <name type="scientific">Bacteroides faecis</name>
    <dbReference type="NCBI Taxonomy" id="674529"/>
    <lineage>
        <taxon>Bacteria</taxon>
        <taxon>Pseudomonadati</taxon>
        <taxon>Bacteroidota</taxon>
        <taxon>Bacteroidia</taxon>
        <taxon>Bacteroidales</taxon>
        <taxon>Bacteroidaceae</taxon>
        <taxon>Bacteroides</taxon>
    </lineage>
</organism>
<dbReference type="Proteomes" id="UP001060104">
    <property type="component" value="Chromosome"/>
</dbReference>
<dbReference type="EMBL" id="CZAE01000014">
    <property type="protein sequence ID" value="CUP58492.1"/>
    <property type="molecule type" value="Genomic_DNA"/>
</dbReference>
<reference evidence="1 3" key="1">
    <citation type="submission" date="2015-09" db="EMBL/GenBank/DDBJ databases">
        <authorList>
            <consortium name="Pathogen Informatics"/>
        </authorList>
    </citation>
    <scope>NUCLEOTIDE SEQUENCE [LARGE SCALE GENOMIC DNA]</scope>
    <source>
        <strain evidence="1 3">2789STDY5834846</strain>
    </source>
</reference>
<proteinExistence type="predicted"/>
<dbReference type="Proteomes" id="UP000095606">
    <property type="component" value="Unassembled WGS sequence"/>
</dbReference>
<name>A0A174PBZ2_9BACE</name>
<dbReference type="GeneID" id="69590592"/>
<dbReference type="AlphaFoldDB" id="A0A174PBZ2"/>
<evidence type="ECO:0000313" key="2">
    <source>
        <dbReference type="EMBL" id="UVQ73057.1"/>
    </source>
</evidence>
<gene>
    <name evidence="1" type="ORF">ERS852461_02901</name>
    <name evidence="2" type="ORF">NXY30_18620</name>
</gene>